<organism evidence="1 2">
    <name type="scientific">Dermacentor silvarum</name>
    <name type="common">Tick</name>
    <dbReference type="NCBI Taxonomy" id="543639"/>
    <lineage>
        <taxon>Eukaryota</taxon>
        <taxon>Metazoa</taxon>
        <taxon>Ecdysozoa</taxon>
        <taxon>Arthropoda</taxon>
        <taxon>Chelicerata</taxon>
        <taxon>Arachnida</taxon>
        <taxon>Acari</taxon>
        <taxon>Parasitiformes</taxon>
        <taxon>Ixodida</taxon>
        <taxon>Ixodoidea</taxon>
        <taxon>Ixodidae</taxon>
        <taxon>Rhipicephalinae</taxon>
        <taxon>Dermacentor</taxon>
    </lineage>
</organism>
<dbReference type="Proteomes" id="UP000821865">
    <property type="component" value="Chromosome 11"/>
</dbReference>
<sequence>MAAAVILGGVSTTAAATKIKTTLDPDYAQTQPREPTFSACLSHWGSPPVWTSILALRGASRFLLVTLRVNKHLENQGQLPQQAQWMFQVACCLVQYCDTFVSVVLGLLPLVSPYDYATPHGMMAAVVILGGAVTTTAAATIKTKLDSNYTKTQPREPTFSACLSHWGSPPVWTTILGLRGASRFHLVTLMVSKHLENQGQVPQQAQWMFQVACCLVQYCDTFVSVVLGLLPLVSPYDYATPHGMMAAVVILGGAVTTTAAATIKTKLDSNYTKTSTVMIIAVMVCNVCCGVMAVILGAVKDNLRPDWSLWCYFRQHGGPHGLRRGAACNVASEMRVCLRFDAGCRLRFGAM</sequence>
<accession>A0ACB8DKI5</accession>
<protein>
    <submittedName>
        <fullName evidence="1">Uncharacterized protein</fullName>
    </submittedName>
</protein>
<dbReference type="EMBL" id="CM023480">
    <property type="protein sequence ID" value="KAH7971227.1"/>
    <property type="molecule type" value="Genomic_DNA"/>
</dbReference>
<proteinExistence type="predicted"/>
<keyword evidence="2" id="KW-1185">Reference proteome</keyword>
<reference evidence="1" key="1">
    <citation type="submission" date="2020-05" db="EMBL/GenBank/DDBJ databases">
        <title>Large-scale comparative analyses of tick genomes elucidate their genetic diversity and vector capacities.</title>
        <authorList>
            <person name="Jia N."/>
            <person name="Wang J."/>
            <person name="Shi W."/>
            <person name="Du L."/>
            <person name="Sun Y."/>
            <person name="Zhan W."/>
            <person name="Jiang J."/>
            <person name="Wang Q."/>
            <person name="Zhang B."/>
            <person name="Ji P."/>
            <person name="Sakyi L.B."/>
            <person name="Cui X."/>
            <person name="Yuan T."/>
            <person name="Jiang B."/>
            <person name="Yang W."/>
            <person name="Lam T.T.-Y."/>
            <person name="Chang Q."/>
            <person name="Ding S."/>
            <person name="Wang X."/>
            <person name="Zhu J."/>
            <person name="Ruan X."/>
            <person name="Zhao L."/>
            <person name="Wei J."/>
            <person name="Que T."/>
            <person name="Du C."/>
            <person name="Cheng J."/>
            <person name="Dai P."/>
            <person name="Han X."/>
            <person name="Huang E."/>
            <person name="Gao Y."/>
            <person name="Liu J."/>
            <person name="Shao H."/>
            <person name="Ye R."/>
            <person name="Li L."/>
            <person name="Wei W."/>
            <person name="Wang X."/>
            <person name="Wang C."/>
            <person name="Yang T."/>
            <person name="Huo Q."/>
            <person name="Li W."/>
            <person name="Guo W."/>
            <person name="Chen H."/>
            <person name="Zhou L."/>
            <person name="Ni X."/>
            <person name="Tian J."/>
            <person name="Zhou Y."/>
            <person name="Sheng Y."/>
            <person name="Liu T."/>
            <person name="Pan Y."/>
            <person name="Xia L."/>
            <person name="Li J."/>
            <person name="Zhao F."/>
            <person name="Cao W."/>
        </authorList>
    </citation>
    <scope>NUCLEOTIDE SEQUENCE</scope>
    <source>
        <strain evidence="1">Dsil-2018</strain>
    </source>
</reference>
<evidence type="ECO:0000313" key="1">
    <source>
        <dbReference type="EMBL" id="KAH7971227.1"/>
    </source>
</evidence>
<evidence type="ECO:0000313" key="2">
    <source>
        <dbReference type="Proteomes" id="UP000821865"/>
    </source>
</evidence>
<gene>
    <name evidence="1" type="ORF">HPB49_020469</name>
</gene>
<name>A0ACB8DKI5_DERSI</name>
<comment type="caution">
    <text evidence="1">The sequence shown here is derived from an EMBL/GenBank/DDBJ whole genome shotgun (WGS) entry which is preliminary data.</text>
</comment>